<evidence type="ECO:0000313" key="2">
    <source>
        <dbReference type="Proteomes" id="UP000285190"/>
    </source>
</evidence>
<accession>A0A418X2G9</accession>
<organism evidence="1 2">
    <name type="scientific">Noviherbaspirillum cavernae</name>
    <dbReference type="NCBI Taxonomy" id="2320862"/>
    <lineage>
        <taxon>Bacteria</taxon>
        <taxon>Pseudomonadati</taxon>
        <taxon>Pseudomonadota</taxon>
        <taxon>Betaproteobacteria</taxon>
        <taxon>Burkholderiales</taxon>
        <taxon>Oxalobacteraceae</taxon>
        <taxon>Noviherbaspirillum</taxon>
    </lineage>
</organism>
<sequence>MDKYQIMSLMMREEHQIIDDDLYTLSERLAERLAHVADKLDDAEINRFIDIGAAIYRHGLKEFGVDAALAREHWRLNGSGATRGGMDEGQ</sequence>
<keyword evidence="2" id="KW-1185">Reference proteome</keyword>
<gene>
    <name evidence="1" type="ORF">D3870_12010</name>
</gene>
<reference evidence="1 2" key="1">
    <citation type="submission" date="2018-09" db="EMBL/GenBank/DDBJ databases">
        <authorList>
            <person name="Zhu H."/>
        </authorList>
    </citation>
    <scope>NUCLEOTIDE SEQUENCE [LARGE SCALE GENOMIC DNA]</scope>
    <source>
        <strain evidence="1 2">K2R10-39</strain>
    </source>
</reference>
<proteinExistence type="predicted"/>
<dbReference type="Proteomes" id="UP000285190">
    <property type="component" value="Unassembled WGS sequence"/>
</dbReference>
<evidence type="ECO:0000313" key="1">
    <source>
        <dbReference type="EMBL" id="RJG06640.1"/>
    </source>
</evidence>
<comment type="caution">
    <text evidence="1">The sequence shown here is derived from an EMBL/GenBank/DDBJ whole genome shotgun (WGS) entry which is preliminary data.</text>
</comment>
<dbReference type="OrthoDB" id="8778744at2"/>
<dbReference type="AlphaFoldDB" id="A0A418X2G9"/>
<name>A0A418X2G9_9BURK</name>
<protein>
    <submittedName>
        <fullName evidence="1">Uncharacterized protein</fullName>
    </submittedName>
</protein>
<dbReference type="RefSeq" id="WP_147375781.1">
    <property type="nucleotide sequence ID" value="NZ_QYUN01000002.1"/>
</dbReference>
<dbReference type="EMBL" id="QYUN01000002">
    <property type="protein sequence ID" value="RJG06640.1"/>
    <property type="molecule type" value="Genomic_DNA"/>
</dbReference>